<dbReference type="Pfam" id="PF01914">
    <property type="entry name" value="MarC"/>
    <property type="match status" value="1"/>
</dbReference>
<name>A0ABU6MEU7_9BACI</name>
<evidence type="ECO:0000256" key="3">
    <source>
        <dbReference type="ARBA" id="ARBA00022475"/>
    </source>
</evidence>
<evidence type="ECO:0000256" key="1">
    <source>
        <dbReference type="ARBA" id="ARBA00004651"/>
    </source>
</evidence>
<dbReference type="NCBIfam" id="TIGR00427">
    <property type="entry name" value="NAAT family transporter"/>
    <property type="match status" value="1"/>
</dbReference>
<feature type="transmembrane region" description="Helical" evidence="7">
    <location>
        <begin position="46"/>
        <end position="66"/>
    </location>
</feature>
<gene>
    <name evidence="8" type="ORF">P4T90_08915</name>
</gene>
<feature type="transmembrane region" description="Helical" evidence="7">
    <location>
        <begin position="142"/>
        <end position="164"/>
    </location>
</feature>
<keyword evidence="6 7" id="KW-0472">Membrane</keyword>
<evidence type="ECO:0000256" key="4">
    <source>
        <dbReference type="ARBA" id="ARBA00022692"/>
    </source>
</evidence>
<evidence type="ECO:0000256" key="6">
    <source>
        <dbReference type="ARBA" id="ARBA00023136"/>
    </source>
</evidence>
<evidence type="ECO:0000313" key="8">
    <source>
        <dbReference type="EMBL" id="MED1203200.1"/>
    </source>
</evidence>
<proteinExistence type="inferred from homology"/>
<feature type="transmembrane region" description="Helical" evidence="7">
    <location>
        <begin position="72"/>
        <end position="91"/>
    </location>
</feature>
<dbReference type="PANTHER" id="PTHR33508:SF1">
    <property type="entry name" value="UPF0056 MEMBRANE PROTEIN YHCE"/>
    <property type="match status" value="1"/>
</dbReference>
<dbReference type="Proteomes" id="UP001341444">
    <property type="component" value="Unassembled WGS sequence"/>
</dbReference>
<comment type="similarity">
    <text evidence="2 7">Belongs to the UPF0056 (MarC) family.</text>
</comment>
<dbReference type="RefSeq" id="WP_066261563.1">
    <property type="nucleotide sequence ID" value="NZ_JARMAB010000011.1"/>
</dbReference>
<reference evidence="8 9" key="1">
    <citation type="submission" date="2023-03" db="EMBL/GenBank/DDBJ databases">
        <title>Bacillus Genome Sequencing.</title>
        <authorList>
            <person name="Dunlap C."/>
        </authorList>
    </citation>
    <scope>NUCLEOTIDE SEQUENCE [LARGE SCALE GENOMIC DNA]</scope>
    <source>
        <strain evidence="8 9">B-23453</strain>
    </source>
</reference>
<accession>A0ABU6MEU7</accession>
<keyword evidence="9" id="KW-1185">Reference proteome</keyword>
<evidence type="ECO:0000256" key="2">
    <source>
        <dbReference type="ARBA" id="ARBA00009784"/>
    </source>
</evidence>
<evidence type="ECO:0000256" key="7">
    <source>
        <dbReference type="RuleBase" id="RU362048"/>
    </source>
</evidence>
<protein>
    <recommendedName>
        <fullName evidence="7">UPF0056 membrane protein</fullName>
    </recommendedName>
</protein>
<sequence length="208" mass="22339">MIGTIIHLIITVFAVMNPIGNIPIFVSLTDGYSLEDRRKTAKKATIVSFIILTVFLVLGHFIFSVFGITIHSFRIAGGILIFGIAYNLLHAKQSRAQSPRTKEKAEAMEKEDVSVTPLALPIMAGPGTIATVMASTASHSPINLLSVLIGYTVVLIATFLLFYFSTSIITRVGQTGLNVVTRLMGLVLAVVAIQMIADGVKGLFPHLG</sequence>
<evidence type="ECO:0000313" key="9">
    <source>
        <dbReference type="Proteomes" id="UP001341444"/>
    </source>
</evidence>
<keyword evidence="4 7" id="KW-0812">Transmembrane</keyword>
<feature type="transmembrane region" description="Helical" evidence="7">
    <location>
        <begin position="6"/>
        <end position="26"/>
    </location>
</feature>
<comment type="subcellular location">
    <subcellularLocation>
        <location evidence="1 7">Cell membrane</location>
        <topology evidence="1 7">Multi-pass membrane protein</topology>
    </subcellularLocation>
</comment>
<dbReference type="InterPro" id="IPR002771">
    <property type="entry name" value="Multi_antbiot-R_MarC"/>
</dbReference>
<organism evidence="8 9">
    <name type="scientific">Heyndrickxia acidicola</name>
    <dbReference type="NCBI Taxonomy" id="209389"/>
    <lineage>
        <taxon>Bacteria</taxon>
        <taxon>Bacillati</taxon>
        <taxon>Bacillota</taxon>
        <taxon>Bacilli</taxon>
        <taxon>Bacillales</taxon>
        <taxon>Bacillaceae</taxon>
        <taxon>Heyndrickxia</taxon>
    </lineage>
</organism>
<evidence type="ECO:0000256" key="5">
    <source>
        <dbReference type="ARBA" id="ARBA00022989"/>
    </source>
</evidence>
<keyword evidence="5 7" id="KW-1133">Transmembrane helix</keyword>
<dbReference type="EMBL" id="JARMAB010000011">
    <property type="protein sequence ID" value="MED1203200.1"/>
    <property type="molecule type" value="Genomic_DNA"/>
</dbReference>
<comment type="caution">
    <text evidence="8">The sequence shown here is derived from an EMBL/GenBank/DDBJ whole genome shotgun (WGS) entry which is preliminary data.</text>
</comment>
<dbReference type="PANTHER" id="PTHR33508">
    <property type="entry name" value="UPF0056 MEMBRANE PROTEIN YHCE"/>
    <property type="match status" value="1"/>
</dbReference>
<feature type="transmembrane region" description="Helical" evidence="7">
    <location>
        <begin position="112"/>
        <end position="136"/>
    </location>
</feature>
<feature type="transmembrane region" description="Helical" evidence="7">
    <location>
        <begin position="176"/>
        <end position="197"/>
    </location>
</feature>
<keyword evidence="3" id="KW-1003">Cell membrane</keyword>